<keyword evidence="1" id="KW-1185">Reference proteome</keyword>
<dbReference type="PANTHER" id="PTHR10877:SF194">
    <property type="entry name" value="LOCATION OF VULVA DEFECTIVE 1"/>
    <property type="match status" value="1"/>
</dbReference>
<sequence length="330" mass="36172">MSQLQSYLDKFFPYPDGEFYRTLALGDAQTAFKGSIFASAVTGALAFRGENTIEVVDKIMEGLSNVAIDDVESINGVTISALLATVIPEMVSGKSQVLAATYIKDAFGKTRELADDLEENPMGDINKMSAVMMSGSVNVLSASSTMAEKEQVDDNTYSSNLAYNREATTISFQALDIMDDIYLNKLMPEFSDQEIYADFSLSKLHLKIKRENRTRMSGRVYLVGGDSDSLVRVPSFPNLLGDSCNGDQDVGIQFLESNFNPFEYSNNSQEIRTDVTGLEVKCGNRTLPVSGLSEPIDILTRRKNESLDGSVYVFKASVSLGNLAVSWFTS</sequence>
<dbReference type="InterPro" id="IPR051223">
    <property type="entry name" value="Polycystin"/>
</dbReference>
<dbReference type="GeneID" id="118404371"/>
<organism evidence="1 2">
    <name type="scientific">Branchiostoma floridae</name>
    <name type="common">Florida lancelet</name>
    <name type="synonym">Amphioxus</name>
    <dbReference type="NCBI Taxonomy" id="7739"/>
    <lineage>
        <taxon>Eukaryota</taxon>
        <taxon>Metazoa</taxon>
        <taxon>Chordata</taxon>
        <taxon>Cephalochordata</taxon>
        <taxon>Leptocardii</taxon>
        <taxon>Amphioxiformes</taxon>
        <taxon>Branchiostomatidae</taxon>
        <taxon>Branchiostoma</taxon>
    </lineage>
</organism>
<dbReference type="PANTHER" id="PTHR10877">
    <property type="entry name" value="POLYCYSTIN FAMILY MEMBER"/>
    <property type="match status" value="1"/>
</dbReference>
<accession>A0A9J7HGQ3</accession>
<reference evidence="1" key="1">
    <citation type="journal article" date="2020" name="Nat. Ecol. Evol.">
        <title>Deeply conserved synteny resolves early events in vertebrate evolution.</title>
        <authorList>
            <person name="Simakov O."/>
            <person name="Marletaz F."/>
            <person name="Yue J.X."/>
            <person name="O'Connell B."/>
            <person name="Jenkins J."/>
            <person name="Brandt A."/>
            <person name="Calef R."/>
            <person name="Tung C.H."/>
            <person name="Huang T.K."/>
            <person name="Schmutz J."/>
            <person name="Satoh N."/>
            <person name="Yu J.K."/>
            <person name="Putnam N.H."/>
            <person name="Green R.E."/>
            <person name="Rokhsar D.S."/>
        </authorList>
    </citation>
    <scope>NUCLEOTIDE SEQUENCE [LARGE SCALE GENOMIC DNA]</scope>
    <source>
        <strain evidence="1">S238N-H82</strain>
    </source>
</reference>
<proteinExistence type="predicted"/>
<dbReference type="KEGG" id="bfo:118404371"/>
<evidence type="ECO:0000313" key="1">
    <source>
        <dbReference type="Proteomes" id="UP000001554"/>
    </source>
</evidence>
<dbReference type="AlphaFoldDB" id="A0A9J7HGQ3"/>
<dbReference type="OMA" id="DQEIYAD"/>
<evidence type="ECO:0000313" key="2">
    <source>
        <dbReference type="RefSeq" id="XP_035659334.1"/>
    </source>
</evidence>
<dbReference type="OrthoDB" id="10148087at2759"/>
<dbReference type="Proteomes" id="UP000001554">
    <property type="component" value="Chromosome 17"/>
</dbReference>
<reference evidence="2" key="2">
    <citation type="submission" date="2025-08" db="UniProtKB">
        <authorList>
            <consortium name="RefSeq"/>
        </authorList>
    </citation>
    <scope>IDENTIFICATION</scope>
    <source>
        <strain evidence="2">S238N-H82</strain>
        <tissue evidence="2">Testes</tissue>
    </source>
</reference>
<name>A0A9J7HGQ3_BRAFL</name>
<dbReference type="RefSeq" id="XP_035659334.1">
    <property type="nucleotide sequence ID" value="XM_035803441.1"/>
</dbReference>
<protein>
    <submittedName>
        <fullName evidence="2">Uncharacterized protein LOC118404371</fullName>
    </submittedName>
</protein>
<gene>
    <name evidence="2" type="primary">LOC118404371</name>
</gene>